<sequence>MKYLLMNLLTFKMIFIKYHRDLSLMGDYIGATCV</sequence>
<dbReference type="AlphaFoldDB" id="A0A6C0BJT1"/>
<organism evidence="1">
    <name type="scientific">viral metagenome</name>
    <dbReference type="NCBI Taxonomy" id="1070528"/>
    <lineage>
        <taxon>unclassified sequences</taxon>
        <taxon>metagenomes</taxon>
        <taxon>organismal metagenomes</taxon>
    </lineage>
</organism>
<accession>A0A6C0BJT1</accession>
<evidence type="ECO:0000313" key="1">
    <source>
        <dbReference type="EMBL" id="QHS92436.1"/>
    </source>
</evidence>
<protein>
    <submittedName>
        <fullName evidence="1">Uncharacterized protein</fullName>
    </submittedName>
</protein>
<proteinExistence type="predicted"/>
<reference evidence="1" key="1">
    <citation type="journal article" date="2020" name="Nature">
        <title>Giant virus diversity and host interactions through global metagenomics.</title>
        <authorList>
            <person name="Schulz F."/>
            <person name="Roux S."/>
            <person name="Paez-Espino D."/>
            <person name="Jungbluth S."/>
            <person name="Walsh D.A."/>
            <person name="Denef V.J."/>
            <person name="McMahon K.D."/>
            <person name="Konstantinidis K.T."/>
            <person name="Eloe-Fadrosh E.A."/>
            <person name="Kyrpides N.C."/>
            <person name="Woyke T."/>
        </authorList>
    </citation>
    <scope>NUCLEOTIDE SEQUENCE</scope>
    <source>
        <strain evidence="1">GVMAG-M-3300014204-73</strain>
    </source>
</reference>
<name>A0A6C0BJT1_9ZZZZ</name>
<dbReference type="EMBL" id="MN739179">
    <property type="protein sequence ID" value="QHS92436.1"/>
    <property type="molecule type" value="Genomic_DNA"/>
</dbReference>